<gene>
    <name evidence="1" type="ORF">NGRA_0850</name>
</gene>
<accession>A0A9P6H2A5</accession>
<evidence type="ECO:0000313" key="1">
    <source>
        <dbReference type="EMBL" id="KAF9764091.1"/>
    </source>
</evidence>
<dbReference type="EMBL" id="SBJO01000039">
    <property type="protein sequence ID" value="KAF9764091.1"/>
    <property type="molecule type" value="Genomic_DNA"/>
</dbReference>
<name>A0A9P6H2A5_9MICR</name>
<protein>
    <submittedName>
        <fullName evidence="1">Uncharacterized protein</fullName>
    </submittedName>
</protein>
<keyword evidence="2" id="KW-1185">Reference proteome</keyword>
<evidence type="ECO:0000313" key="2">
    <source>
        <dbReference type="Proteomes" id="UP000740883"/>
    </source>
</evidence>
<sequence>MKYIELIFFGFCFSTQNRYKTKRNLYLTEEYNECISLDKQQKTSFSGMTYNEAVDTLLTFKTEDDFRTISTLIRNSLIFRGLEERNKEYAKYCESMFSNFDEVSQTVKIYKILKLNFVKIFYNLFNGNTDFKLSKFFLRTLSIKTTDVNVDTMPYLLLLNSIHRMSILCLCENYLFERFNKNAIQIYSPNLGIPLFAGARFYYYLNRVDDRTGKDFISKNSQFYQELRLILNGVEKYSFAFELITFELTHIFYVLTNSLEMSRSRLCGDFERENYSKDKINSLFFNLTIREDMNRAQETNGLFYILFAPHVTNCSDRRISQICGIDTFLKSKYRKITKQNISIPKRFKDCESIKIDTLKDLKMRKIRFTELIMFDFFMTILQLYSENFSSYILVDILQKNEFIDIQVSYLGEHPPYDSILNKYKEENDITQEVRDELDEKHKSGAEPKFTPIIDFTKEYYFKRPDNFIGDAVVSKCLKLSCGHYIGEENIEEWFKNDMEKCQYCNKHVFIVGYFEHETYLIE</sequence>
<proteinExistence type="predicted"/>
<dbReference type="AlphaFoldDB" id="A0A9P6H2A5"/>
<comment type="caution">
    <text evidence="1">The sequence shown here is derived from an EMBL/GenBank/DDBJ whole genome shotgun (WGS) entry which is preliminary data.</text>
</comment>
<organism evidence="1 2">
    <name type="scientific">Nosema granulosis</name>
    <dbReference type="NCBI Taxonomy" id="83296"/>
    <lineage>
        <taxon>Eukaryota</taxon>
        <taxon>Fungi</taxon>
        <taxon>Fungi incertae sedis</taxon>
        <taxon>Microsporidia</taxon>
        <taxon>Nosematidae</taxon>
        <taxon>Nosema</taxon>
    </lineage>
</organism>
<dbReference type="Proteomes" id="UP000740883">
    <property type="component" value="Unassembled WGS sequence"/>
</dbReference>
<reference evidence="1 2" key="1">
    <citation type="journal article" date="2020" name="Genome Biol. Evol.">
        <title>Comparative genomics of strictly vertically transmitted, feminizing microsporidia endosymbionts of amphipod crustaceans.</title>
        <authorList>
            <person name="Cormier A."/>
            <person name="Chebbi M.A."/>
            <person name="Giraud I."/>
            <person name="Wattier R."/>
            <person name="Teixeira M."/>
            <person name="Gilbert C."/>
            <person name="Rigaud T."/>
            <person name="Cordaux R."/>
        </authorList>
    </citation>
    <scope>NUCLEOTIDE SEQUENCE [LARGE SCALE GENOMIC DNA]</scope>
    <source>
        <strain evidence="1 2">Ou3-Ou53</strain>
    </source>
</reference>